<keyword evidence="3" id="KW-1185">Reference proteome</keyword>
<dbReference type="EMBL" id="CVRI01000043">
    <property type="protein sequence ID" value="CRK95887.1"/>
    <property type="molecule type" value="Genomic_DNA"/>
</dbReference>
<name>A0A1J1I6E0_9DIPT</name>
<evidence type="ECO:0000313" key="2">
    <source>
        <dbReference type="EMBL" id="CRK95887.1"/>
    </source>
</evidence>
<keyword evidence="1" id="KW-0732">Signal</keyword>
<dbReference type="OrthoDB" id="7492791at2759"/>
<sequence>MFKFITVLIFSIIGLVLSKPNPQVIVSPAVGVVSPYVVSTSSQYVARNFNGLSAAYVAEAPVVSAYSAYSAYPYVF</sequence>
<feature type="chain" id="PRO_5009619114" evidence="1">
    <location>
        <begin position="19"/>
        <end position="76"/>
    </location>
</feature>
<organism evidence="2 3">
    <name type="scientific">Clunio marinus</name>
    <dbReference type="NCBI Taxonomy" id="568069"/>
    <lineage>
        <taxon>Eukaryota</taxon>
        <taxon>Metazoa</taxon>
        <taxon>Ecdysozoa</taxon>
        <taxon>Arthropoda</taxon>
        <taxon>Hexapoda</taxon>
        <taxon>Insecta</taxon>
        <taxon>Pterygota</taxon>
        <taxon>Neoptera</taxon>
        <taxon>Endopterygota</taxon>
        <taxon>Diptera</taxon>
        <taxon>Nematocera</taxon>
        <taxon>Chironomoidea</taxon>
        <taxon>Chironomidae</taxon>
        <taxon>Clunio</taxon>
    </lineage>
</organism>
<dbReference type="Proteomes" id="UP000183832">
    <property type="component" value="Unassembled WGS sequence"/>
</dbReference>
<evidence type="ECO:0000313" key="3">
    <source>
        <dbReference type="Proteomes" id="UP000183832"/>
    </source>
</evidence>
<protein>
    <submittedName>
        <fullName evidence="2">CLUMA_CG009333, isoform A</fullName>
    </submittedName>
</protein>
<gene>
    <name evidence="2" type="ORF">CLUMA_CG009333</name>
</gene>
<accession>A0A1J1I6E0</accession>
<feature type="signal peptide" evidence="1">
    <location>
        <begin position="1"/>
        <end position="18"/>
    </location>
</feature>
<reference evidence="2 3" key="1">
    <citation type="submission" date="2015-04" db="EMBL/GenBank/DDBJ databases">
        <authorList>
            <person name="Syromyatnikov M.Y."/>
            <person name="Popov V.N."/>
        </authorList>
    </citation>
    <scope>NUCLEOTIDE SEQUENCE [LARGE SCALE GENOMIC DNA]</scope>
</reference>
<dbReference type="AlphaFoldDB" id="A0A1J1I6E0"/>
<evidence type="ECO:0000256" key="1">
    <source>
        <dbReference type="SAM" id="SignalP"/>
    </source>
</evidence>
<proteinExistence type="predicted"/>